<evidence type="ECO:0000313" key="1">
    <source>
        <dbReference type="EMBL" id="MBO3796819.1"/>
    </source>
</evidence>
<organism evidence="1 2">
    <name type="scientific">Bacillus subtilis</name>
    <dbReference type="NCBI Taxonomy" id="1423"/>
    <lineage>
        <taxon>Bacteria</taxon>
        <taxon>Bacillati</taxon>
        <taxon>Bacillota</taxon>
        <taxon>Bacilli</taxon>
        <taxon>Bacillales</taxon>
        <taxon>Bacillaceae</taxon>
        <taxon>Bacillus</taxon>
    </lineage>
</organism>
<dbReference type="EMBL" id="JAGFPW010000034">
    <property type="protein sequence ID" value="MBO3796819.1"/>
    <property type="molecule type" value="Genomic_DNA"/>
</dbReference>
<gene>
    <name evidence="1" type="ORF">J5227_21520</name>
</gene>
<name>A0A8I1WHM1_BACIU</name>
<reference evidence="1" key="1">
    <citation type="submission" date="2021-03" db="EMBL/GenBank/DDBJ databases">
        <title>Isolation of Bacillus subtilis from fermented food sample.</title>
        <authorList>
            <person name="Lakshmanan V."/>
            <person name="Athira K."/>
            <person name="Rajagopal K."/>
        </authorList>
    </citation>
    <scope>NUCLEOTIDE SEQUENCE</scope>
    <source>
        <strain evidence="1">S1</strain>
    </source>
</reference>
<dbReference type="Proteomes" id="UP000665181">
    <property type="component" value="Unassembled WGS sequence"/>
</dbReference>
<sequence length="56" mass="6724">MNDTLEELNEDLRNARTSLLFINGRLSELDYYVNRRMEVLDEIKELERLIKKHGDT</sequence>
<dbReference type="AlphaFoldDB" id="A0A8I1WHM1"/>
<evidence type="ECO:0000313" key="2">
    <source>
        <dbReference type="Proteomes" id="UP000665181"/>
    </source>
</evidence>
<protein>
    <submittedName>
        <fullName evidence="1">Uncharacterized protein</fullName>
    </submittedName>
</protein>
<comment type="caution">
    <text evidence="1">The sequence shown here is derived from an EMBL/GenBank/DDBJ whole genome shotgun (WGS) entry which is preliminary data.</text>
</comment>
<dbReference type="RefSeq" id="WP_014470883.1">
    <property type="nucleotide sequence ID" value="NZ_JAGFPW010000034.1"/>
</dbReference>
<proteinExistence type="predicted"/>
<accession>A0A8I1WHM1</accession>